<organism evidence="1 2">
    <name type="scientific">Dolosigranulum pigrum</name>
    <dbReference type="NCBI Taxonomy" id="29394"/>
    <lineage>
        <taxon>Bacteria</taxon>
        <taxon>Bacillati</taxon>
        <taxon>Bacillota</taxon>
        <taxon>Bacilli</taxon>
        <taxon>Lactobacillales</taxon>
        <taxon>Carnobacteriaceae</taxon>
        <taxon>Dolosigranulum</taxon>
    </lineage>
</organism>
<proteinExistence type="predicted"/>
<protein>
    <submittedName>
        <fullName evidence="1">Uncharacterized protein</fullName>
    </submittedName>
</protein>
<sequence>MFFSLMHKKVLARKILTNTKSCRTSNIYTDDYPGFMFHGYEGQLWLREARENVDKQLDFLETVID</sequence>
<name>A0A328KQG2_9LACT</name>
<accession>A0A328KQG2</accession>
<dbReference type="EMBL" id="NAQV01000022">
    <property type="protein sequence ID" value="RAN62593.1"/>
    <property type="molecule type" value="Genomic_DNA"/>
</dbReference>
<dbReference type="Proteomes" id="UP000249099">
    <property type="component" value="Unassembled WGS sequence"/>
</dbReference>
<evidence type="ECO:0000313" key="1">
    <source>
        <dbReference type="EMBL" id="RAN62593.1"/>
    </source>
</evidence>
<reference evidence="1 2" key="1">
    <citation type="submission" date="2017-03" db="EMBL/GenBank/DDBJ databases">
        <title>wgs assembly of Dolosigranulum pigrum KPL CDC strains.</title>
        <authorList>
            <person name="Brugger S.D."/>
            <person name="Pettigrew M."/>
            <person name="Kong Y."/>
            <person name="Lemon K.P."/>
        </authorList>
    </citation>
    <scope>NUCLEOTIDE SEQUENCE [LARGE SCALE GENOMIC DNA]</scope>
    <source>
        <strain evidence="1 2">KPL1931_CDC4294-98</strain>
    </source>
</reference>
<evidence type="ECO:0000313" key="2">
    <source>
        <dbReference type="Proteomes" id="UP000249099"/>
    </source>
</evidence>
<comment type="caution">
    <text evidence="1">The sequence shown here is derived from an EMBL/GenBank/DDBJ whole genome shotgun (WGS) entry which is preliminary data.</text>
</comment>
<dbReference type="AlphaFoldDB" id="A0A328KQG2"/>
<gene>
    <name evidence="1" type="ORF">B8A44_07425</name>
</gene>